<accession>A0AAD6XZ15</accession>
<name>A0AAD6XZ15_9AGAR</name>
<feature type="region of interest" description="Disordered" evidence="6">
    <location>
        <begin position="24"/>
        <end position="53"/>
    </location>
</feature>
<dbReference type="InterPro" id="IPR036390">
    <property type="entry name" value="WH_DNA-bd_sf"/>
</dbReference>
<dbReference type="CDD" id="cd00059">
    <property type="entry name" value="FH_FOX"/>
    <property type="match status" value="1"/>
</dbReference>
<feature type="compositionally biased region" description="Pro residues" evidence="6">
    <location>
        <begin position="291"/>
        <end position="304"/>
    </location>
</feature>
<evidence type="ECO:0000259" key="7">
    <source>
        <dbReference type="PROSITE" id="PS50039"/>
    </source>
</evidence>
<dbReference type="Gene3D" id="1.10.10.10">
    <property type="entry name" value="Winged helix-like DNA-binding domain superfamily/Winged helix DNA-binding domain"/>
    <property type="match status" value="1"/>
</dbReference>
<feature type="DNA-binding region" description="Fork-head" evidence="5">
    <location>
        <begin position="71"/>
        <end position="161"/>
    </location>
</feature>
<keyword evidence="3" id="KW-0804">Transcription</keyword>
<comment type="subcellular location">
    <subcellularLocation>
        <location evidence="5">Nucleus</location>
    </subcellularLocation>
</comment>
<feature type="compositionally biased region" description="Basic and acidic residues" evidence="6">
    <location>
        <begin position="164"/>
        <end position="174"/>
    </location>
</feature>
<gene>
    <name evidence="8" type="ORF">GGX14DRAFT_589175</name>
</gene>
<feature type="compositionally biased region" description="Low complexity" evidence="6">
    <location>
        <begin position="305"/>
        <end position="318"/>
    </location>
</feature>
<dbReference type="SMART" id="SM00339">
    <property type="entry name" value="FH"/>
    <property type="match status" value="1"/>
</dbReference>
<keyword evidence="4 5" id="KW-0539">Nucleus</keyword>
<reference evidence="8" key="1">
    <citation type="submission" date="2023-03" db="EMBL/GenBank/DDBJ databases">
        <title>Massive genome expansion in bonnet fungi (Mycena s.s.) driven by repeated elements and novel gene families across ecological guilds.</title>
        <authorList>
            <consortium name="Lawrence Berkeley National Laboratory"/>
            <person name="Harder C.B."/>
            <person name="Miyauchi S."/>
            <person name="Viragh M."/>
            <person name="Kuo A."/>
            <person name="Thoen E."/>
            <person name="Andreopoulos B."/>
            <person name="Lu D."/>
            <person name="Skrede I."/>
            <person name="Drula E."/>
            <person name="Henrissat B."/>
            <person name="Morin E."/>
            <person name="Kohler A."/>
            <person name="Barry K."/>
            <person name="LaButti K."/>
            <person name="Morin E."/>
            <person name="Salamov A."/>
            <person name="Lipzen A."/>
            <person name="Mereny Z."/>
            <person name="Hegedus B."/>
            <person name="Baldrian P."/>
            <person name="Stursova M."/>
            <person name="Weitz H."/>
            <person name="Taylor A."/>
            <person name="Grigoriev I.V."/>
            <person name="Nagy L.G."/>
            <person name="Martin F."/>
            <person name="Kauserud H."/>
        </authorList>
    </citation>
    <scope>NUCLEOTIDE SEQUENCE</scope>
    <source>
        <strain evidence="8">9144</strain>
    </source>
</reference>
<dbReference type="PROSITE" id="PS50039">
    <property type="entry name" value="FORK_HEAD_3"/>
    <property type="match status" value="1"/>
</dbReference>
<sequence length="424" mass="47843">MSSLKNILNPERKRSVKLLVCPPEQASSTWEPHPSPGSSSDDEPDDYNPLEHIPHPDCPDSLACLPDTDGRPQHTLPVILRCAILGSPRKRLTIREIYAAMEEKYAYYRTAGPTWKQSVRHHLSLNRLFERQPRPATDPGFGSYWTVNLLAPPGTKRPRKRGRPNKEPRPKKNDLVAVEDPSSSSTKPRRGRPRKDEESPLPLVLEQPVESQPVEQLIEPPIETSIQIDDDDEVDMLNYEEENIDELESHTSDQEDECESEETLLHPFERRHSLSGRLTPYDSSGGCHITPHPPPQHVPSPQHIPSPSQHHISSLSPHTSPASIGTDTEDIIERLQMEMANLRRQSADAISLSMRLSDQLSHAEAEKAEAQSALEATEMKLRDEIKKRKQAEREALNALSLRQAAEEALKSSQKFQAELPRHAR</sequence>
<comment type="caution">
    <text evidence="8">The sequence shown here is derived from an EMBL/GenBank/DDBJ whole genome shotgun (WGS) entry which is preliminary data.</text>
</comment>
<feature type="compositionally biased region" description="Basic and acidic residues" evidence="6">
    <location>
        <begin position="263"/>
        <end position="272"/>
    </location>
</feature>
<dbReference type="GO" id="GO:0000981">
    <property type="term" value="F:DNA-binding transcription factor activity, RNA polymerase II-specific"/>
    <property type="evidence" value="ECO:0007669"/>
    <property type="project" value="TreeGrafter"/>
</dbReference>
<dbReference type="GO" id="GO:0000978">
    <property type="term" value="F:RNA polymerase II cis-regulatory region sequence-specific DNA binding"/>
    <property type="evidence" value="ECO:0007669"/>
    <property type="project" value="TreeGrafter"/>
</dbReference>
<evidence type="ECO:0000256" key="3">
    <source>
        <dbReference type="ARBA" id="ARBA00023163"/>
    </source>
</evidence>
<evidence type="ECO:0000256" key="2">
    <source>
        <dbReference type="ARBA" id="ARBA00023125"/>
    </source>
</evidence>
<organism evidence="8 9">
    <name type="scientific">Mycena pura</name>
    <dbReference type="NCBI Taxonomy" id="153505"/>
    <lineage>
        <taxon>Eukaryota</taxon>
        <taxon>Fungi</taxon>
        <taxon>Dikarya</taxon>
        <taxon>Basidiomycota</taxon>
        <taxon>Agaricomycotina</taxon>
        <taxon>Agaricomycetes</taxon>
        <taxon>Agaricomycetidae</taxon>
        <taxon>Agaricales</taxon>
        <taxon>Marasmiineae</taxon>
        <taxon>Mycenaceae</taxon>
        <taxon>Mycena</taxon>
    </lineage>
</organism>
<feature type="domain" description="Fork-head" evidence="7">
    <location>
        <begin position="71"/>
        <end position="161"/>
    </location>
</feature>
<evidence type="ECO:0000256" key="4">
    <source>
        <dbReference type="ARBA" id="ARBA00023242"/>
    </source>
</evidence>
<dbReference type="PANTHER" id="PTHR46078">
    <property type="entry name" value="FORKHEAD BOX PROTEIN J2 FAMILY MEMBER"/>
    <property type="match status" value="1"/>
</dbReference>
<dbReference type="InterPro" id="IPR036388">
    <property type="entry name" value="WH-like_DNA-bd_sf"/>
</dbReference>
<dbReference type="PRINTS" id="PR00053">
    <property type="entry name" value="FORKHEAD"/>
</dbReference>
<keyword evidence="2 5" id="KW-0238">DNA-binding</keyword>
<keyword evidence="9" id="KW-1185">Reference proteome</keyword>
<evidence type="ECO:0000256" key="5">
    <source>
        <dbReference type="PROSITE-ProRule" id="PRU00089"/>
    </source>
</evidence>
<dbReference type="InterPro" id="IPR001766">
    <property type="entry name" value="Fork_head_dom"/>
</dbReference>
<evidence type="ECO:0000313" key="8">
    <source>
        <dbReference type="EMBL" id="KAJ7193342.1"/>
    </source>
</evidence>
<evidence type="ECO:0000313" key="9">
    <source>
        <dbReference type="Proteomes" id="UP001219525"/>
    </source>
</evidence>
<dbReference type="GO" id="GO:0005634">
    <property type="term" value="C:nucleus"/>
    <property type="evidence" value="ECO:0007669"/>
    <property type="project" value="UniProtKB-SubCell"/>
</dbReference>
<dbReference type="EMBL" id="JARJCW010000109">
    <property type="protein sequence ID" value="KAJ7193342.1"/>
    <property type="molecule type" value="Genomic_DNA"/>
</dbReference>
<dbReference type="InterPro" id="IPR045912">
    <property type="entry name" value="FOXJ2/3-like"/>
</dbReference>
<feature type="region of interest" description="Disordered" evidence="6">
    <location>
        <begin position="245"/>
        <end position="328"/>
    </location>
</feature>
<feature type="region of interest" description="Disordered" evidence="6">
    <location>
        <begin position="131"/>
        <end position="230"/>
    </location>
</feature>
<dbReference type="PANTHER" id="PTHR46078:SF2">
    <property type="entry name" value="FORK-HEAD DOMAIN-CONTAINING PROTEIN"/>
    <property type="match status" value="1"/>
</dbReference>
<dbReference type="AlphaFoldDB" id="A0AAD6XZ15"/>
<evidence type="ECO:0000256" key="1">
    <source>
        <dbReference type="ARBA" id="ARBA00023015"/>
    </source>
</evidence>
<dbReference type="Proteomes" id="UP001219525">
    <property type="component" value="Unassembled WGS sequence"/>
</dbReference>
<protein>
    <recommendedName>
        <fullName evidence="7">Fork-head domain-containing protein</fullName>
    </recommendedName>
</protein>
<dbReference type="SUPFAM" id="SSF46785">
    <property type="entry name" value="Winged helix' DNA-binding domain"/>
    <property type="match status" value="1"/>
</dbReference>
<evidence type="ECO:0000256" key="6">
    <source>
        <dbReference type="SAM" id="MobiDB-lite"/>
    </source>
</evidence>
<proteinExistence type="predicted"/>
<keyword evidence="1" id="KW-0805">Transcription regulation</keyword>
<dbReference type="Pfam" id="PF00250">
    <property type="entry name" value="Forkhead"/>
    <property type="match status" value="1"/>
</dbReference>